<evidence type="ECO:0000256" key="3">
    <source>
        <dbReference type="ARBA" id="ARBA00022475"/>
    </source>
</evidence>
<dbReference type="PANTHER" id="PTHR34582:SF6">
    <property type="entry name" value="UPF0702 TRANSMEMBRANE PROTEIN YCAP"/>
    <property type="match status" value="1"/>
</dbReference>
<reference evidence="11 12" key="1">
    <citation type="journal article" date="2010" name="J. Bacteriol.">
        <title>Genome sequences of Oceanicola granulosus HTCC2516(T) and Oceanicola batsensis HTCC2597(TDelta).</title>
        <authorList>
            <person name="Thrash J.C."/>
            <person name="Cho J.C."/>
            <person name="Vergin K.L."/>
            <person name="Giovannoni S.J."/>
        </authorList>
    </citation>
    <scope>NUCLEOTIDE SEQUENCE [LARGE SCALE GENOMIC DNA]</scope>
    <source>
        <strain evidence="12">ATCC BAA-861 / DSM 15982 / KCTC 12143 / HTCC2516</strain>
    </source>
</reference>
<comment type="caution">
    <text evidence="11">The sequence shown here is derived from an EMBL/GenBank/DDBJ whole genome shotgun (WGS) entry which is preliminary data.</text>
</comment>
<evidence type="ECO:0008006" key="13">
    <source>
        <dbReference type="Google" id="ProtNLM"/>
    </source>
</evidence>
<keyword evidence="4 8" id="KW-0812">Transmembrane</keyword>
<dbReference type="HOGENOM" id="CLU_077149_3_3_5"/>
<dbReference type="Gene3D" id="3.30.240.20">
    <property type="entry name" value="bsu07140 like domains"/>
    <property type="match status" value="1"/>
</dbReference>
<dbReference type="Proteomes" id="UP000003635">
    <property type="component" value="Unassembled WGS sequence"/>
</dbReference>
<evidence type="ECO:0000256" key="6">
    <source>
        <dbReference type="ARBA" id="ARBA00023136"/>
    </source>
</evidence>
<dbReference type="Pfam" id="PF20730">
    <property type="entry name" value="YetF_N"/>
    <property type="match status" value="1"/>
</dbReference>
<evidence type="ECO:0000256" key="2">
    <source>
        <dbReference type="ARBA" id="ARBA00006448"/>
    </source>
</evidence>
<evidence type="ECO:0000259" key="10">
    <source>
        <dbReference type="Pfam" id="PF20730"/>
    </source>
</evidence>
<sequence length="173" mass="18283">MDPSMFFQGWAGIGRTLVVGVLAYASMVIALRISGKRTLAKLNAFDLVVTVALGSTLASILLSENIALAEGVTAIVVLIGCQYLVAFTSVRSKRVARAVRSEPTLLMRNGEVCRDALRRSRVTEAELGTVIRNSSTDDPSKTAAVILESDGSFSVIPKSEDGDADYSDAGLSA</sequence>
<evidence type="ECO:0000256" key="8">
    <source>
        <dbReference type="SAM" id="Phobius"/>
    </source>
</evidence>
<evidence type="ECO:0000256" key="7">
    <source>
        <dbReference type="SAM" id="MobiDB-lite"/>
    </source>
</evidence>
<keyword evidence="6 8" id="KW-0472">Membrane</keyword>
<keyword evidence="3" id="KW-1003">Cell membrane</keyword>
<dbReference type="RefSeq" id="WP_007256665.1">
    <property type="nucleotide sequence ID" value="NZ_CH724108.1"/>
</dbReference>
<evidence type="ECO:0000256" key="5">
    <source>
        <dbReference type="ARBA" id="ARBA00022989"/>
    </source>
</evidence>
<evidence type="ECO:0000313" key="12">
    <source>
        <dbReference type="Proteomes" id="UP000003635"/>
    </source>
</evidence>
<feature type="domain" description="YetF C-terminal" evidence="9">
    <location>
        <begin position="91"/>
        <end position="160"/>
    </location>
</feature>
<evidence type="ECO:0000256" key="1">
    <source>
        <dbReference type="ARBA" id="ARBA00004651"/>
    </source>
</evidence>
<dbReference type="eggNOG" id="COG2323">
    <property type="taxonomic scope" value="Bacteria"/>
</dbReference>
<keyword evidence="12" id="KW-1185">Reference proteome</keyword>
<dbReference type="InterPro" id="IPR023090">
    <property type="entry name" value="UPF0702_alpha/beta_dom_sf"/>
</dbReference>
<protein>
    <recommendedName>
        <fullName evidence="13">DUF421 domain-containing protein</fullName>
    </recommendedName>
</protein>
<comment type="similarity">
    <text evidence="2">Belongs to the UPF0702 family.</text>
</comment>
<dbReference type="AlphaFoldDB" id="Q2CBW3"/>
<feature type="domain" description="YetF-like N-terminal transmembrane" evidence="10">
    <location>
        <begin position="21"/>
        <end position="86"/>
    </location>
</feature>
<dbReference type="Pfam" id="PF04239">
    <property type="entry name" value="DUF421"/>
    <property type="match status" value="1"/>
</dbReference>
<dbReference type="STRING" id="314256.OG2516_15754"/>
<feature type="transmembrane region" description="Helical" evidence="8">
    <location>
        <begin position="68"/>
        <end position="90"/>
    </location>
</feature>
<proteinExistence type="inferred from homology"/>
<evidence type="ECO:0000313" key="11">
    <source>
        <dbReference type="EMBL" id="EAR50157.1"/>
    </source>
</evidence>
<accession>Q2CBW3</accession>
<comment type="subcellular location">
    <subcellularLocation>
        <location evidence="1">Cell membrane</location>
        <topology evidence="1">Multi-pass membrane protein</topology>
    </subcellularLocation>
</comment>
<gene>
    <name evidence="11" type="ORF">OG2516_15754</name>
</gene>
<feature type="transmembrane region" description="Helical" evidence="8">
    <location>
        <begin position="12"/>
        <end position="31"/>
    </location>
</feature>
<keyword evidence="5 8" id="KW-1133">Transmembrane helix</keyword>
<dbReference type="InterPro" id="IPR007353">
    <property type="entry name" value="DUF421"/>
</dbReference>
<name>Q2CBW3_OCEGH</name>
<evidence type="ECO:0000256" key="4">
    <source>
        <dbReference type="ARBA" id="ARBA00022692"/>
    </source>
</evidence>
<dbReference type="OrthoDB" id="9793799at2"/>
<feature type="transmembrane region" description="Helical" evidence="8">
    <location>
        <begin position="43"/>
        <end position="62"/>
    </location>
</feature>
<dbReference type="InterPro" id="IPR048454">
    <property type="entry name" value="YetF_N"/>
</dbReference>
<dbReference type="GO" id="GO:0005886">
    <property type="term" value="C:plasma membrane"/>
    <property type="evidence" value="ECO:0007669"/>
    <property type="project" value="UniProtKB-SubCell"/>
</dbReference>
<dbReference type="PANTHER" id="PTHR34582">
    <property type="entry name" value="UPF0702 TRANSMEMBRANE PROTEIN YCAP"/>
    <property type="match status" value="1"/>
</dbReference>
<feature type="region of interest" description="Disordered" evidence="7">
    <location>
        <begin position="154"/>
        <end position="173"/>
    </location>
</feature>
<dbReference type="EMBL" id="AAOT01000035">
    <property type="protein sequence ID" value="EAR50157.1"/>
    <property type="molecule type" value="Genomic_DNA"/>
</dbReference>
<evidence type="ECO:0000259" key="9">
    <source>
        <dbReference type="Pfam" id="PF04239"/>
    </source>
</evidence>
<organism evidence="11 12">
    <name type="scientific">Oceanicola granulosus (strain ATCC BAA-861 / DSM 15982 / KCTC 12143 / HTCC2516)</name>
    <dbReference type="NCBI Taxonomy" id="314256"/>
    <lineage>
        <taxon>Bacteria</taxon>
        <taxon>Pseudomonadati</taxon>
        <taxon>Pseudomonadota</taxon>
        <taxon>Alphaproteobacteria</taxon>
        <taxon>Rhodobacterales</taxon>
        <taxon>Roseobacteraceae</taxon>
        <taxon>Oceanicola</taxon>
    </lineage>
</organism>